<dbReference type="InterPro" id="IPR024445">
    <property type="entry name" value="Tnp_ISXO2-like"/>
</dbReference>
<feature type="non-terminal residue" evidence="2">
    <location>
        <position position="1"/>
    </location>
</feature>
<protein>
    <recommendedName>
        <fullName evidence="1">ISXO2-like transposase domain-containing protein</fullName>
    </recommendedName>
</protein>
<evidence type="ECO:0000313" key="2">
    <source>
        <dbReference type="EMBL" id="KCZ82000.1"/>
    </source>
</evidence>
<dbReference type="PANTHER" id="PTHR47163:SF2">
    <property type="entry name" value="SI:DKEY-17M8.2"/>
    <property type="match status" value="1"/>
</dbReference>
<dbReference type="EMBL" id="KK365133">
    <property type="protein sequence ID" value="KCZ82000.1"/>
    <property type="molecule type" value="Genomic_DNA"/>
</dbReference>
<name>A0A059F479_9MICR</name>
<evidence type="ECO:0000259" key="1">
    <source>
        <dbReference type="Pfam" id="PF12762"/>
    </source>
</evidence>
<accession>A0A059F479</accession>
<dbReference type="PANTHER" id="PTHR47163">
    <property type="entry name" value="DDE_TNP_IS1595 DOMAIN-CONTAINING PROTEIN"/>
    <property type="match status" value="1"/>
</dbReference>
<gene>
    <name evidence="2" type="ORF">H312_00482</name>
</gene>
<feature type="domain" description="ISXO2-like transposase" evidence="1">
    <location>
        <begin position="2"/>
        <end position="68"/>
    </location>
</feature>
<reference evidence="2 3" key="2">
    <citation type="submission" date="2014-03" db="EMBL/GenBank/DDBJ databases">
        <title>The Genome Sequence of Anncaliia algerae insect isolate PRA339.</title>
        <authorList>
            <consortium name="The Broad Institute Genome Sequencing Platform"/>
            <consortium name="The Broad Institute Genome Sequencing Center for Infectious Disease"/>
            <person name="Cuomo C."/>
            <person name="Becnel J."/>
            <person name="Sanscrainte N."/>
            <person name="Walker B."/>
            <person name="Young S.K."/>
            <person name="Zeng Q."/>
            <person name="Gargeya S."/>
            <person name="Fitzgerald M."/>
            <person name="Haas B."/>
            <person name="Abouelleil A."/>
            <person name="Alvarado L."/>
            <person name="Arachchi H.M."/>
            <person name="Berlin A.M."/>
            <person name="Chapman S.B."/>
            <person name="Dewar J."/>
            <person name="Goldberg J."/>
            <person name="Griggs A."/>
            <person name="Gujja S."/>
            <person name="Hansen M."/>
            <person name="Howarth C."/>
            <person name="Imamovic A."/>
            <person name="Larimer J."/>
            <person name="McCowan C."/>
            <person name="Murphy C."/>
            <person name="Neiman D."/>
            <person name="Pearson M."/>
            <person name="Priest M."/>
            <person name="Roberts A."/>
            <person name="Saif S."/>
            <person name="Shea T."/>
            <person name="Sisk P."/>
            <person name="Sykes S."/>
            <person name="Wortman J."/>
            <person name="Nusbaum C."/>
            <person name="Birren B."/>
        </authorList>
    </citation>
    <scope>NUCLEOTIDE SEQUENCE [LARGE SCALE GENOMIC DNA]</scope>
    <source>
        <strain evidence="2 3">PRA339</strain>
    </source>
</reference>
<dbReference type="AlphaFoldDB" id="A0A059F479"/>
<dbReference type="InterPro" id="IPR053164">
    <property type="entry name" value="IS1016-like_transposase"/>
</dbReference>
<organism evidence="2 3">
    <name type="scientific">Anncaliia algerae PRA339</name>
    <dbReference type="NCBI Taxonomy" id="1288291"/>
    <lineage>
        <taxon>Eukaryota</taxon>
        <taxon>Fungi</taxon>
        <taxon>Fungi incertae sedis</taxon>
        <taxon>Microsporidia</taxon>
        <taxon>Tubulinosematoidea</taxon>
        <taxon>Tubulinosematidae</taxon>
        <taxon>Anncaliia</taxon>
    </lineage>
</organism>
<evidence type="ECO:0000313" key="3">
    <source>
        <dbReference type="Proteomes" id="UP000030655"/>
    </source>
</evidence>
<reference evidence="3" key="1">
    <citation type="submission" date="2013-02" db="EMBL/GenBank/DDBJ databases">
        <authorList>
            <consortium name="The Broad Institute Genome Sequencing Platform"/>
            <person name="Cuomo C."/>
            <person name="Becnel J."/>
            <person name="Sanscrainte N."/>
            <person name="Walker B."/>
            <person name="Young S.K."/>
            <person name="Zeng Q."/>
            <person name="Gargeya S."/>
            <person name="Fitzgerald M."/>
            <person name="Haas B."/>
            <person name="Abouelleil A."/>
            <person name="Alvarado L."/>
            <person name="Arachchi H.M."/>
            <person name="Berlin A.M."/>
            <person name="Chapman S.B."/>
            <person name="Dewar J."/>
            <person name="Goldberg J."/>
            <person name="Griggs A."/>
            <person name="Gujja S."/>
            <person name="Hansen M."/>
            <person name="Howarth C."/>
            <person name="Imamovic A."/>
            <person name="Larimer J."/>
            <person name="McCowan C."/>
            <person name="Murphy C."/>
            <person name="Neiman D."/>
            <person name="Pearson M."/>
            <person name="Priest M."/>
            <person name="Roberts A."/>
            <person name="Saif S."/>
            <person name="Shea T."/>
            <person name="Sisk P."/>
            <person name="Sykes S."/>
            <person name="Wortman J."/>
            <person name="Nusbaum C."/>
            <person name="Birren B."/>
        </authorList>
    </citation>
    <scope>NUCLEOTIDE SEQUENCE [LARGE SCALE GENOMIC DNA]</scope>
    <source>
        <strain evidence="3">PRA339</strain>
    </source>
</reference>
<proteinExistence type="predicted"/>
<sequence length="95" mass="11185">VIPGSDIWTDEHKSYSSLFKICFHHITVCHKYEFVNKTNGVNTQAVEAFNNELILMIKSRNCVKTTKRIDFLKEFCFFFNNKHNLFSSVLDLLKH</sequence>
<dbReference type="Proteomes" id="UP000030655">
    <property type="component" value="Unassembled WGS sequence"/>
</dbReference>
<dbReference type="OrthoDB" id="10356484at2759"/>
<keyword evidence="3" id="KW-1185">Reference proteome</keyword>
<dbReference type="VEuPathDB" id="MicrosporidiaDB:H312_00482"/>
<dbReference type="Pfam" id="PF12762">
    <property type="entry name" value="DDE_Tnp_IS1595"/>
    <property type="match status" value="1"/>
</dbReference>
<dbReference type="HOGENOM" id="CLU_044348_8_1_1"/>